<feature type="transmembrane region" description="Helical" evidence="2">
    <location>
        <begin position="212"/>
        <end position="237"/>
    </location>
</feature>
<evidence type="ECO:0000313" key="5">
    <source>
        <dbReference type="Proteomes" id="UP000031443"/>
    </source>
</evidence>
<dbReference type="SUPFAM" id="SSF48726">
    <property type="entry name" value="Immunoglobulin"/>
    <property type="match status" value="2"/>
</dbReference>
<organism evidence="4 5">
    <name type="scientific">Chelonia mydas</name>
    <name type="common">Green sea-turtle</name>
    <name type="synonym">Chelonia agassizi</name>
    <dbReference type="NCBI Taxonomy" id="8469"/>
    <lineage>
        <taxon>Eukaryota</taxon>
        <taxon>Metazoa</taxon>
        <taxon>Chordata</taxon>
        <taxon>Craniata</taxon>
        <taxon>Vertebrata</taxon>
        <taxon>Euteleostomi</taxon>
        <taxon>Archelosauria</taxon>
        <taxon>Testudinata</taxon>
        <taxon>Testudines</taxon>
        <taxon>Cryptodira</taxon>
        <taxon>Durocryptodira</taxon>
        <taxon>Americhelydia</taxon>
        <taxon>Chelonioidea</taxon>
        <taxon>Cheloniidae</taxon>
        <taxon>Chelonia</taxon>
    </lineage>
</organism>
<dbReference type="SMART" id="SM00407">
    <property type="entry name" value="IGc1"/>
    <property type="match status" value="2"/>
</dbReference>
<feature type="domain" description="Ig-like" evidence="3">
    <location>
        <begin position="1"/>
        <end position="79"/>
    </location>
</feature>
<evidence type="ECO:0000256" key="1">
    <source>
        <dbReference type="ARBA" id="ARBA00023319"/>
    </source>
</evidence>
<keyword evidence="2" id="KW-0472">Membrane</keyword>
<accession>M7B4Z6</accession>
<name>M7B4Z6_CHEMY</name>
<dbReference type="PANTHER" id="PTHR23411">
    <property type="entry name" value="TAPASIN"/>
    <property type="match status" value="1"/>
</dbReference>
<dbReference type="AlphaFoldDB" id="M7B4Z6"/>
<dbReference type="InterPro" id="IPR036179">
    <property type="entry name" value="Ig-like_dom_sf"/>
</dbReference>
<dbReference type="STRING" id="8469.M7B4Z6"/>
<reference evidence="5" key="1">
    <citation type="journal article" date="2013" name="Nat. Genet.">
        <title>The draft genomes of soft-shell turtle and green sea turtle yield insights into the development and evolution of the turtle-specific body plan.</title>
        <authorList>
            <person name="Wang Z."/>
            <person name="Pascual-Anaya J."/>
            <person name="Zadissa A."/>
            <person name="Li W."/>
            <person name="Niimura Y."/>
            <person name="Huang Z."/>
            <person name="Li C."/>
            <person name="White S."/>
            <person name="Xiong Z."/>
            <person name="Fang D."/>
            <person name="Wang B."/>
            <person name="Ming Y."/>
            <person name="Chen Y."/>
            <person name="Zheng Y."/>
            <person name="Kuraku S."/>
            <person name="Pignatelli M."/>
            <person name="Herrero J."/>
            <person name="Beal K."/>
            <person name="Nozawa M."/>
            <person name="Li Q."/>
            <person name="Wang J."/>
            <person name="Zhang H."/>
            <person name="Yu L."/>
            <person name="Shigenobu S."/>
            <person name="Wang J."/>
            <person name="Liu J."/>
            <person name="Flicek P."/>
            <person name="Searle S."/>
            <person name="Wang J."/>
            <person name="Kuratani S."/>
            <person name="Yin Y."/>
            <person name="Aken B."/>
            <person name="Zhang G."/>
            <person name="Irie N."/>
        </authorList>
    </citation>
    <scope>NUCLEOTIDE SEQUENCE [LARGE SCALE GENOMIC DNA]</scope>
</reference>
<dbReference type="CDD" id="cd05768">
    <property type="entry name" value="IgC1_CH3_IgAGD_CH4_IgAEM"/>
    <property type="match status" value="1"/>
</dbReference>
<keyword evidence="1" id="KW-0393">Immunoglobulin domain</keyword>
<keyword evidence="2" id="KW-0812">Transmembrane</keyword>
<proteinExistence type="predicted"/>
<protein>
    <submittedName>
        <fullName evidence="4">Ig gamma-1 chain C region, membrane-bound form</fullName>
    </submittedName>
</protein>
<gene>
    <name evidence="4" type="ORF">UY3_12301</name>
</gene>
<feature type="domain" description="Ig-like" evidence="3">
    <location>
        <begin position="88"/>
        <end position="190"/>
    </location>
</feature>
<dbReference type="InterPro" id="IPR013783">
    <property type="entry name" value="Ig-like_fold"/>
</dbReference>
<dbReference type="Pfam" id="PF07654">
    <property type="entry name" value="C1-set"/>
    <property type="match status" value="2"/>
</dbReference>
<dbReference type="InterPro" id="IPR007110">
    <property type="entry name" value="Ig-like_dom"/>
</dbReference>
<evidence type="ECO:0000313" key="4">
    <source>
        <dbReference type="EMBL" id="EMP30595.1"/>
    </source>
</evidence>
<dbReference type="EMBL" id="KB549018">
    <property type="protein sequence ID" value="EMP30595.1"/>
    <property type="molecule type" value="Genomic_DNA"/>
</dbReference>
<dbReference type="InterPro" id="IPR003006">
    <property type="entry name" value="Ig/MHC_CS"/>
</dbReference>
<evidence type="ECO:0000259" key="3">
    <source>
        <dbReference type="PROSITE" id="PS50835"/>
    </source>
</evidence>
<dbReference type="InterPro" id="IPR050380">
    <property type="entry name" value="Immune_Resp_Modulators"/>
</dbReference>
<dbReference type="Gene3D" id="2.60.40.10">
    <property type="entry name" value="Immunoglobulins"/>
    <property type="match status" value="2"/>
</dbReference>
<dbReference type="Proteomes" id="UP000031443">
    <property type="component" value="Unassembled WGS sequence"/>
</dbReference>
<dbReference type="PROSITE" id="PS00290">
    <property type="entry name" value="IG_MHC"/>
    <property type="match status" value="2"/>
</dbReference>
<keyword evidence="2" id="KW-1133">Transmembrane helix</keyword>
<sequence length="265" mass="29724">MLTCLVVNLPSDSGLQVVWSREKPGSIVPDPLTLTEQFNSSFTASSSMPIFTRDWDAGETFTCKVEHSELPSPLIKSISKKPGRRSGPGIYLLRPHNDELSSSEDSVSLTCLVRGFFPEDISVQWMKNHKADESMEYFTTQPIKDGAGDSNFFLYSKLKVNKASWNSGDTYTCMVIHEALQMKFTQRSVSKVSEVIVSGEFCSEDGDEELDGLWATISVFITLFLLSVCYSATVTLFKVKWLFSTVVQLRRARGPEYKNVIQRVV</sequence>
<evidence type="ECO:0000256" key="2">
    <source>
        <dbReference type="SAM" id="Phobius"/>
    </source>
</evidence>
<dbReference type="FunFam" id="2.60.40.10:FF:000463">
    <property type="entry name" value="Immunoglobulin heavy constant gamma 1"/>
    <property type="match status" value="1"/>
</dbReference>
<dbReference type="PROSITE" id="PS50835">
    <property type="entry name" value="IG_LIKE"/>
    <property type="match status" value="2"/>
</dbReference>
<keyword evidence="5" id="KW-1185">Reference proteome</keyword>
<dbReference type="InterPro" id="IPR003597">
    <property type="entry name" value="Ig_C1-set"/>
</dbReference>